<evidence type="ECO:0000256" key="1">
    <source>
        <dbReference type="SAM" id="Phobius"/>
    </source>
</evidence>
<organism evidence="2 3">
    <name type="scientific">Roseobacter litoralis (strain ATCC 49566 / DSM 6996 / JCM 21268 / NBRC 15278 / OCh 149)</name>
    <dbReference type="NCBI Taxonomy" id="391595"/>
    <lineage>
        <taxon>Bacteria</taxon>
        <taxon>Pseudomonadati</taxon>
        <taxon>Pseudomonadota</taxon>
        <taxon>Alphaproteobacteria</taxon>
        <taxon>Rhodobacterales</taxon>
        <taxon>Roseobacteraceae</taxon>
        <taxon>Roseobacter</taxon>
    </lineage>
</organism>
<accession>F7ZGA6</accession>
<sequence>MRSTSLVAMYLAIYAAIPVLDLSVIAATLYTSPLFIVLLSAVFRLEAISKVHLVAVLVGFAGVLFVVQPAGAEVPEASTMGGIFLIMMAGGLVLFFDRRPTNRPLCEARLSLKADE</sequence>
<reference evidence="2 3" key="1">
    <citation type="journal article" date="2011" name="BMC Genomics">
        <title>Comparative genome analysis and genome-guided physiological analysis of Roseobacter litoralis.</title>
        <authorList>
            <person name="Kalhoefer D."/>
            <person name="Thole S."/>
            <person name="Voget S."/>
            <person name="Lehmann R."/>
            <person name="Liesegang H."/>
            <person name="Wollher A."/>
            <person name="Daniel R."/>
            <person name="Simon M."/>
            <person name="Brinkhoff T."/>
        </authorList>
    </citation>
    <scope>NUCLEOTIDE SEQUENCE [LARGE SCALE GENOMIC DNA]</scope>
    <source>
        <strain evidence="3">ATCC 49566 / DSM 6996 / JCM 21268 / NBRC 15278 / OCh 149</strain>
    </source>
</reference>
<dbReference type="InterPro" id="IPR037185">
    <property type="entry name" value="EmrE-like"/>
</dbReference>
<dbReference type="eggNOG" id="COG0697">
    <property type="taxonomic scope" value="Bacteria"/>
</dbReference>
<proteinExistence type="predicted"/>
<name>F7ZGA6_ROSLO</name>
<gene>
    <name evidence="2" type="ordered locus">RLO149_c028780</name>
</gene>
<evidence type="ECO:0008006" key="4">
    <source>
        <dbReference type="Google" id="ProtNLM"/>
    </source>
</evidence>
<dbReference type="KEGG" id="rli:RLO149_c028780"/>
<dbReference type="SUPFAM" id="SSF103481">
    <property type="entry name" value="Multidrug resistance efflux transporter EmrE"/>
    <property type="match status" value="1"/>
</dbReference>
<dbReference type="HOGENOM" id="CLU_2095036_0_0_5"/>
<evidence type="ECO:0000313" key="2">
    <source>
        <dbReference type="EMBL" id="AEI94837.1"/>
    </source>
</evidence>
<keyword evidence="1" id="KW-0472">Membrane</keyword>
<feature type="transmembrane region" description="Helical" evidence="1">
    <location>
        <begin position="51"/>
        <end position="71"/>
    </location>
</feature>
<keyword evidence="1" id="KW-1133">Transmembrane helix</keyword>
<keyword evidence="3" id="KW-1185">Reference proteome</keyword>
<dbReference type="EMBL" id="CP002623">
    <property type="protein sequence ID" value="AEI94837.1"/>
    <property type="molecule type" value="Genomic_DNA"/>
</dbReference>
<dbReference type="Proteomes" id="UP000001353">
    <property type="component" value="Chromosome"/>
</dbReference>
<keyword evidence="1" id="KW-0812">Transmembrane</keyword>
<feature type="transmembrane region" description="Helical" evidence="1">
    <location>
        <begin position="12"/>
        <end position="39"/>
    </location>
</feature>
<feature type="transmembrane region" description="Helical" evidence="1">
    <location>
        <begin position="77"/>
        <end position="96"/>
    </location>
</feature>
<protein>
    <recommendedName>
        <fullName evidence="4">EamA domain-containing protein</fullName>
    </recommendedName>
</protein>
<evidence type="ECO:0000313" key="3">
    <source>
        <dbReference type="Proteomes" id="UP000001353"/>
    </source>
</evidence>
<dbReference type="AlphaFoldDB" id="F7ZGA6"/>
<dbReference type="STRING" id="391595.RLO149_c028780"/>